<feature type="domain" description="MacB-like periplasmic core" evidence="9">
    <location>
        <begin position="22"/>
        <end position="249"/>
    </location>
</feature>
<keyword evidence="2" id="KW-1003">Cell membrane</keyword>
<evidence type="ECO:0000256" key="7">
    <source>
        <dbReference type="SAM" id="Phobius"/>
    </source>
</evidence>
<dbReference type="AlphaFoldDB" id="A0A923LIP6"/>
<comment type="subcellular location">
    <subcellularLocation>
        <location evidence="1">Cell membrane</location>
        <topology evidence="1">Multi-pass membrane protein</topology>
    </subcellularLocation>
</comment>
<gene>
    <name evidence="10" type="ORF">H8S37_07290</name>
</gene>
<dbReference type="GO" id="GO:0005886">
    <property type="term" value="C:plasma membrane"/>
    <property type="evidence" value="ECO:0007669"/>
    <property type="project" value="UniProtKB-SubCell"/>
</dbReference>
<feature type="domain" description="ABC3 transporter permease C-terminal" evidence="8">
    <location>
        <begin position="291"/>
        <end position="406"/>
    </location>
</feature>
<feature type="transmembrane region" description="Helical" evidence="7">
    <location>
        <begin position="287"/>
        <end position="312"/>
    </location>
</feature>
<comment type="caution">
    <text evidence="10">The sequence shown here is derived from an EMBL/GenBank/DDBJ whole genome shotgun (WGS) entry which is preliminary data.</text>
</comment>
<name>A0A923LIP6_9FIRM</name>
<dbReference type="RefSeq" id="WP_186875333.1">
    <property type="nucleotide sequence ID" value="NZ_JACOPF010000001.1"/>
</dbReference>
<organism evidence="10 11">
    <name type="scientific">Mediterraneibacter hominis</name>
    <dbReference type="NCBI Taxonomy" id="2763054"/>
    <lineage>
        <taxon>Bacteria</taxon>
        <taxon>Bacillati</taxon>
        <taxon>Bacillota</taxon>
        <taxon>Clostridia</taxon>
        <taxon>Lachnospirales</taxon>
        <taxon>Lachnospiraceae</taxon>
        <taxon>Mediterraneibacter</taxon>
    </lineage>
</organism>
<dbReference type="InterPro" id="IPR050250">
    <property type="entry name" value="Macrolide_Exporter_MacB"/>
</dbReference>
<keyword evidence="11" id="KW-1185">Reference proteome</keyword>
<dbReference type="Pfam" id="PF02687">
    <property type="entry name" value="FtsX"/>
    <property type="match status" value="1"/>
</dbReference>
<evidence type="ECO:0000259" key="9">
    <source>
        <dbReference type="Pfam" id="PF12704"/>
    </source>
</evidence>
<feature type="transmembrane region" description="Helical" evidence="7">
    <location>
        <begin position="374"/>
        <end position="396"/>
    </location>
</feature>
<dbReference type="EMBL" id="JACOPF010000001">
    <property type="protein sequence ID" value="MBC5688734.1"/>
    <property type="molecule type" value="Genomic_DNA"/>
</dbReference>
<evidence type="ECO:0000313" key="11">
    <source>
        <dbReference type="Proteomes" id="UP000652477"/>
    </source>
</evidence>
<keyword evidence="5 7" id="KW-0472">Membrane</keyword>
<evidence type="ECO:0000256" key="6">
    <source>
        <dbReference type="ARBA" id="ARBA00038076"/>
    </source>
</evidence>
<dbReference type="GO" id="GO:0022857">
    <property type="term" value="F:transmembrane transporter activity"/>
    <property type="evidence" value="ECO:0007669"/>
    <property type="project" value="TreeGrafter"/>
</dbReference>
<dbReference type="PANTHER" id="PTHR30572">
    <property type="entry name" value="MEMBRANE COMPONENT OF TRANSPORTER-RELATED"/>
    <property type="match status" value="1"/>
</dbReference>
<protein>
    <submittedName>
        <fullName evidence="10">ABC transporter permease</fullName>
    </submittedName>
</protein>
<sequence length="413" mass="44063">MGQFLEYVKMALDNIRSNKGRSFLTMLGIIIGITSVVTIVSIGNGLKKDVVDASNEQNNTVTIQANEDEVTDTKIITGDDIAYLKTSLNDSVQSVSAAETSIGKTTTRKGTFDTYITFTTPDYENAQYTSPLVKGKYFTDNDVSNANPVCVIDEIAALYLFGNTNVIGMSLELAVDSGIQEVTIVGIRETSDDMMEVEQTYQMMGMEKSISTLEMPYTTAESFGIPLDAFSSVSVTVYDPEDASKTASSAVQILNARHQNLGDAPFMQQKPLNLSDMFGSIMDGVTAFVALVAGISLIVGGIGVMNIMLVSVTERTREIGIRKALGAKTGSIIFQFLCESAIISGMGGLIGILLGGALTALISALEIGGIHAQLSWPAVVVATIFSCGVGIVFGIYPARKAARLSPIEALRRM</sequence>
<keyword evidence="3 7" id="KW-0812">Transmembrane</keyword>
<dbReference type="InterPro" id="IPR003838">
    <property type="entry name" value="ABC3_permease_C"/>
</dbReference>
<evidence type="ECO:0000256" key="3">
    <source>
        <dbReference type="ARBA" id="ARBA00022692"/>
    </source>
</evidence>
<accession>A0A923LIP6</accession>
<evidence type="ECO:0000259" key="8">
    <source>
        <dbReference type="Pfam" id="PF02687"/>
    </source>
</evidence>
<evidence type="ECO:0000256" key="5">
    <source>
        <dbReference type="ARBA" id="ARBA00023136"/>
    </source>
</evidence>
<dbReference type="PANTHER" id="PTHR30572:SF4">
    <property type="entry name" value="ABC TRANSPORTER PERMEASE YTRF"/>
    <property type="match status" value="1"/>
</dbReference>
<evidence type="ECO:0000256" key="2">
    <source>
        <dbReference type="ARBA" id="ARBA00022475"/>
    </source>
</evidence>
<evidence type="ECO:0000313" key="10">
    <source>
        <dbReference type="EMBL" id="MBC5688734.1"/>
    </source>
</evidence>
<feature type="transmembrane region" description="Helical" evidence="7">
    <location>
        <begin position="21"/>
        <end position="42"/>
    </location>
</feature>
<proteinExistence type="inferred from homology"/>
<evidence type="ECO:0000256" key="1">
    <source>
        <dbReference type="ARBA" id="ARBA00004651"/>
    </source>
</evidence>
<evidence type="ECO:0000256" key="4">
    <source>
        <dbReference type="ARBA" id="ARBA00022989"/>
    </source>
</evidence>
<dbReference type="Pfam" id="PF12704">
    <property type="entry name" value="MacB_PCD"/>
    <property type="match status" value="1"/>
</dbReference>
<dbReference type="Proteomes" id="UP000652477">
    <property type="component" value="Unassembled WGS sequence"/>
</dbReference>
<comment type="similarity">
    <text evidence="6">Belongs to the ABC-4 integral membrane protein family.</text>
</comment>
<keyword evidence="4 7" id="KW-1133">Transmembrane helix</keyword>
<reference evidence="10" key="1">
    <citation type="submission" date="2020-08" db="EMBL/GenBank/DDBJ databases">
        <title>Genome public.</title>
        <authorList>
            <person name="Liu C."/>
            <person name="Sun Q."/>
        </authorList>
    </citation>
    <scope>NUCLEOTIDE SEQUENCE</scope>
    <source>
        <strain evidence="10">NSJ-55</strain>
    </source>
</reference>
<dbReference type="InterPro" id="IPR025857">
    <property type="entry name" value="MacB_PCD"/>
</dbReference>
<feature type="transmembrane region" description="Helical" evidence="7">
    <location>
        <begin position="333"/>
        <end position="362"/>
    </location>
</feature>